<dbReference type="RefSeq" id="WP_074224172.1">
    <property type="nucleotide sequence ID" value="NZ_FSRC01000001.1"/>
</dbReference>
<dbReference type="NCBIfam" id="TIGR04282">
    <property type="entry name" value="glyco_like_cofC"/>
    <property type="match status" value="1"/>
</dbReference>
<dbReference type="InterPro" id="IPR029044">
    <property type="entry name" value="Nucleotide-diphossugar_trans"/>
</dbReference>
<proteinExistence type="predicted"/>
<dbReference type="Gene3D" id="3.90.550.10">
    <property type="entry name" value="Spore Coat Polysaccharide Biosynthesis Protein SpsA, Chain A"/>
    <property type="match status" value="1"/>
</dbReference>
<evidence type="ECO:0000313" key="2">
    <source>
        <dbReference type="Proteomes" id="UP000185221"/>
    </source>
</evidence>
<evidence type="ECO:0008006" key="3">
    <source>
        <dbReference type="Google" id="ProtNLM"/>
    </source>
</evidence>
<sequence>MEKGIIIFQKNLIAGKVKSRIAEMVGDQEALEIYRVLVDYTHQQVEHLACNKLLYYSDYEENNHQTGKDYQLFIQSSGDLGQKMGDAFKDQFENGFDCLLIIGTDCAEITQDIIEKAFEKLENSDVVIGPAKDGGYYLLGMKRFISGLFYDIPWSSPEVFKQTSDYLTTHHISFDLLPTLSDVDYLEDWMKVKERLLHPQSK</sequence>
<organism evidence="1 2">
    <name type="scientific">Algoriphagus halophilus</name>
    <dbReference type="NCBI Taxonomy" id="226505"/>
    <lineage>
        <taxon>Bacteria</taxon>
        <taxon>Pseudomonadati</taxon>
        <taxon>Bacteroidota</taxon>
        <taxon>Cytophagia</taxon>
        <taxon>Cytophagales</taxon>
        <taxon>Cyclobacteriaceae</taxon>
        <taxon>Algoriphagus</taxon>
    </lineage>
</organism>
<dbReference type="Proteomes" id="UP000185221">
    <property type="component" value="Unassembled WGS sequence"/>
</dbReference>
<dbReference type="AlphaFoldDB" id="A0A1N6DX15"/>
<evidence type="ECO:0000313" key="1">
    <source>
        <dbReference type="EMBL" id="SIN75302.1"/>
    </source>
</evidence>
<dbReference type="InterPro" id="IPR018641">
    <property type="entry name" value="Trfase_1_rSAM/seldom-assoc"/>
</dbReference>
<reference evidence="2" key="1">
    <citation type="submission" date="2016-11" db="EMBL/GenBank/DDBJ databases">
        <authorList>
            <person name="Varghese N."/>
            <person name="Submissions S."/>
        </authorList>
    </citation>
    <scope>NUCLEOTIDE SEQUENCE [LARGE SCALE GENOMIC DNA]</scope>
    <source>
        <strain evidence="2">DSM 15292</strain>
    </source>
</reference>
<dbReference type="STRING" id="226505.SAMN05444394_1488"/>
<gene>
    <name evidence="1" type="ORF">SAMN05444394_1488</name>
</gene>
<dbReference type="Pfam" id="PF09837">
    <property type="entry name" value="DUF2064"/>
    <property type="match status" value="1"/>
</dbReference>
<accession>A0A1N6DX15</accession>
<keyword evidence="2" id="KW-1185">Reference proteome</keyword>
<dbReference type="PANTHER" id="PTHR36529">
    <property type="entry name" value="SLL1095 PROTEIN"/>
    <property type="match status" value="1"/>
</dbReference>
<dbReference type="PANTHER" id="PTHR36529:SF1">
    <property type="entry name" value="GLYCOSYLTRANSFERASE"/>
    <property type="match status" value="1"/>
</dbReference>
<protein>
    <recommendedName>
        <fullName evidence="3">Glycosyltransferase</fullName>
    </recommendedName>
</protein>
<name>A0A1N6DX15_9BACT</name>
<dbReference type="OrthoDB" id="9798250at2"/>
<dbReference type="SUPFAM" id="SSF53448">
    <property type="entry name" value="Nucleotide-diphospho-sugar transferases"/>
    <property type="match status" value="1"/>
</dbReference>
<dbReference type="EMBL" id="FSRC01000001">
    <property type="protein sequence ID" value="SIN75302.1"/>
    <property type="molecule type" value="Genomic_DNA"/>
</dbReference>